<dbReference type="EMBL" id="FUYE01000002">
    <property type="protein sequence ID" value="SKA81766.1"/>
    <property type="molecule type" value="Genomic_DNA"/>
</dbReference>
<dbReference type="AlphaFoldDB" id="A0A1T4WWR6"/>
<accession>A0A1T4WWR6</accession>
<dbReference type="InterPro" id="IPR025737">
    <property type="entry name" value="FApF"/>
</dbReference>
<sequence length="270" mass="29255">MKLDNLFFLPLVFFGVAVSAPAESPASSFNVHSRSMSTDRPDTTESAFTVPTGMFQVEMSFLDFERDAGGGLRTEALSWGQMNVKAGLADDMDFQLVFDLYQEERTVSKGATTTLSGFGDVTVRLKKNLWGNDEGRTAMALMPYLRIPTGTELSSDAWQGGLILPFALEINERASFGLMAQMDLVHDDETAGTDVQWLASATVGVALTERWGSFLELVGSSGEDTDFMATFNSGLTFAVTETMVLDAGVRVGLNRAAPDLGLFSGVSFRF</sequence>
<reference evidence="3" key="1">
    <citation type="submission" date="2017-02" db="EMBL/GenBank/DDBJ databases">
        <authorList>
            <person name="Varghese N."/>
            <person name="Submissions S."/>
        </authorList>
    </citation>
    <scope>NUCLEOTIDE SEQUENCE [LARGE SCALE GENOMIC DNA]</scope>
    <source>
        <strain evidence="3">ATCC 700200</strain>
    </source>
</reference>
<gene>
    <name evidence="2" type="ORF">SAMN02745166_00807</name>
</gene>
<organism evidence="2 3">
    <name type="scientific">Prosthecobacter debontii</name>
    <dbReference type="NCBI Taxonomy" id="48467"/>
    <lineage>
        <taxon>Bacteria</taxon>
        <taxon>Pseudomonadati</taxon>
        <taxon>Verrucomicrobiota</taxon>
        <taxon>Verrucomicrobiia</taxon>
        <taxon>Verrucomicrobiales</taxon>
        <taxon>Verrucomicrobiaceae</taxon>
        <taxon>Prosthecobacter</taxon>
    </lineage>
</organism>
<dbReference type="Proteomes" id="UP000190774">
    <property type="component" value="Unassembled WGS sequence"/>
</dbReference>
<dbReference type="RefSeq" id="WP_139373050.1">
    <property type="nucleotide sequence ID" value="NZ_FUYE01000002.1"/>
</dbReference>
<keyword evidence="3" id="KW-1185">Reference proteome</keyword>
<dbReference type="Pfam" id="PF13557">
    <property type="entry name" value="Phenol_MetA_deg"/>
    <property type="match status" value="1"/>
</dbReference>
<evidence type="ECO:0000256" key="1">
    <source>
        <dbReference type="SAM" id="MobiDB-lite"/>
    </source>
</evidence>
<dbReference type="OrthoDB" id="189778at2"/>
<protein>
    <submittedName>
        <fullName evidence="2">Putative MetA-pathway of phenol degradation</fullName>
    </submittedName>
</protein>
<evidence type="ECO:0000313" key="3">
    <source>
        <dbReference type="Proteomes" id="UP000190774"/>
    </source>
</evidence>
<evidence type="ECO:0000313" key="2">
    <source>
        <dbReference type="EMBL" id="SKA81766.1"/>
    </source>
</evidence>
<name>A0A1T4WWR6_9BACT</name>
<proteinExistence type="predicted"/>
<feature type="region of interest" description="Disordered" evidence="1">
    <location>
        <begin position="25"/>
        <end position="47"/>
    </location>
</feature>
<dbReference type="STRING" id="48467.SAMN02745166_00807"/>